<proteinExistence type="predicted"/>
<protein>
    <submittedName>
        <fullName evidence="2">Uncharacterized protein</fullName>
    </submittedName>
</protein>
<accession>A0A6A6X463</accession>
<sequence length="83" mass="8776">MAWTSLCRKRKPVGPASGLQSQSPRGPRPLAKSAAQRKHGRRPLAGSTAVTALPYVRRPRPLLAVDGGDAGFVSLSSDRCPLS</sequence>
<organism evidence="2 3">
    <name type="scientific">Melanomma pulvis-pyrius CBS 109.77</name>
    <dbReference type="NCBI Taxonomy" id="1314802"/>
    <lineage>
        <taxon>Eukaryota</taxon>
        <taxon>Fungi</taxon>
        <taxon>Dikarya</taxon>
        <taxon>Ascomycota</taxon>
        <taxon>Pezizomycotina</taxon>
        <taxon>Dothideomycetes</taxon>
        <taxon>Pleosporomycetidae</taxon>
        <taxon>Pleosporales</taxon>
        <taxon>Melanommataceae</taxon>
        <taxon>Melanomma</taxon>
    </lineage>
</organism>
<evidence type="ECO:0000256" key="1">
    <source>
        <dbReference type="SAM" id="MobiDB-lite"/>
    </source>
</evidence>
<dbReference type="AlphaFoldDB" id="A0A6A6X463"/>
<keyword evidence="3" id="KW-1185">Reference proteome</keyword>
<dbReference type="Proteomes" id="UP000799757">
    <property type="component" value="Unassembled WGS sequence"/>
</dbReference>
<gene>
    <name evidence="2" type="ORF">K505DRAFT_364190</name>
</gene>
<evidence type="ECO:0000313" key="2">
    <source>
        <dbReference type="EMBL" id="KAF2791028.1"/>
    </source>
</evidence>
<evidence type="ECO:0000313" key="3">
    <source>
        <dbReference type="Proteomes" id="UP000799757"/>
    </source>
</evidence>
<feature type="region of interest" description="Disordered" evidence="1">
    <location>
        <begin position="1"/>
        <end position="51"/>
    </location>
</feature>
<reference evidence="2" key="1">
    <citation type="journal article" date="2020" name="Stud. Mycol.">
        <title>101 Dothideomycetes genomes: a test case for predicting lifestyles and emergence of pathogens.</title>
        <authorList>
            <person name="Haridas S."/>
            <person name="Albert R."/>
            <person name="Binder M."/>
            <person name="Bloem J."/>
            <person name="Labutti K."/>
            <person name="Salamov A."/>
            <person name="Andreopoulos B."/>
            <person name="Baker S."/>
            <person name="Barry K."/>
            <person name="Bills G."/>
            <person name="Bluhm B."/>
            <person name="Cannon C."/>
            <person name="Castanera R."/>
            <person name="Culley D."/>
            <person name="Daum C."/>
            <person name="Ezra D."/>
            <person name="Gonzalez J."/>
            <person name="Henrissat B."/>
            <person name="Kuo A."/>
            <person name="Liang C."/>
            <person name="Lipzen A."/>
            <person name="Lutzoni F."/>
            <person name="Magnuson J."/>
            <person name="Mondo S."/>
            <person name="Nolan M."/>
            <person name="Ohm R."/>
            <person name="Pangilinan J."/>
            <person name="Park H.-J."/>
            <person name="Ramirez L."/>
            <person name="Alfaro M."/>
            <person name="Sun H."/>
            <person name="Tritt A."/>
            <person name="Yoshinaga Y."/>
            <person name="Zwiers L.-H."/>
            <person name="Turgeon B."/>
            <person name="Goodwin S."/>
            <person name="Spatafora J."/>
            <person name="Crous P."/>
            <person name="Grigoriev I."/>
        </authorList>
    </citation>
    <scope>NUCLEOTIDE SEQUENCE</scope>
    <source>
        <strain evidence="2">CBS 109.77</strain>
    </source>
</reference>
<name>A0A6A6X463_9PLEO</name>
<dbReference type="EMBL" id="MU002041">
    <property type="protein sequence ID" value="KAF2791028.1"/>
    <property type="molecule type" value="Genomic_DNA"/>
</dbReference>